<accession>A0A4Q7VBA2</accession>
<gene>
    <name evidence="2" type="ORF">EV201_2296</name>
</gene>
<organism evidence="2 3">
    <name type="scientific">Ancylomarina subtilis</name>
    <dbReference type="NCBI Taxonomy" id="1639035"/>
    <lineage>
        <taxon>Bacteria</taxon>
        <taxon>Pseudomonadati</taxon>
        <taxon>Bacteroidota</taxon>
        <taxon>Bacteroidia</taxon>
        <taxon>Marinilabiliales</taxon>
        <taxon>Marinifilaceae</taxon>
        <taxon>Ancylomarina</taxon>
    </lineage>
</organism>
<sequence length="280" mass="29057">MKKLLHLLSVVAILTLGSTSVFAQSGTGGSLGDGDDPYLGTTHNYKVTKDGGTIVWAVLHAGDSTDASADVTLGTNGGENIDITWNTAGDYIIEYTETLNGCSTKRILGVTVHANSFYLYLADNSEACNSEEGNVLDWGVYETKSDVKTELTFTVNMTKDSGFSIDNYQFTGDFVLPTDVTIADAADVTVDGGTKTNGTGNGNFTVSATATDAATSGVVTIKVLVSGKVTDGGNVTLNLTNGKATKGSTITPDNTLLPASSDRAQVVVLKPLPGSTNISF</sequence>
<dbReference type="Proteomes" id="UP000293562">
    <property type="component" value="Unassembled WGS sequence"/>
</dbReference>
<evidence type="ECO:0000313" key="3">
    <source>
        <dbReference type="Proteomes" id="UP000293562"/>
    </source>
</evidence>
<name>A0A4Q7VBA2_9BACT</name>
<keyword evidence="1" id="KW-0732">Signal</keyword>
<feature type="chain" id="PRO_5020805535" evidence="1">
    <location>
        <begin position="24"/>
        <end position="280"/>
    </location>
</feature>
<proteinExistence type="predicted"/>
<reference evidence="2 3" key="1">
    <citation type="submission" date="2019-02" db="EMBL/GenBank/DDBJ databases">
        <title>Genomic Encyclopedia of Type Strains, Phase IV (KMG-IV): sequencing the most valuable type-strain genomes for metagenomic binning, comparative biology and taxonomic classification.</title>
        <authorList>
            <person name="Goeker M."/>
        </authorList>
    </citation>
    <scope>NUCLEOTIDE SEQUENCE [LARGE SCALE GENOMIC DNA]</scope>
    <source>
        <strain evidence="2 3">DSM 28825</strain>
    </source>
</reference>
<dbReference type="EMBL" id="SHKN01000002">
    <property type="protein sequence ID" value="RZT93144.1"/>
    <property type="molecule type" value="Genomic_DNA"/>
</dbReference>
<evidence type="ECO:0000313" key="2">
    <source>
        <dbReference type="EMBL" id="RZT93144.1"/>
    </source>
</evidence>
<evidence type="ECO:0000256" key="1">
    <source>
        <dbReference type="SAM" id="SignalP"/>
    </source>
</evidence>
<dbReference type="AlphaFoldDB" id="A0A4Q7VBA2"/>
<dbReference type="OrthoDB" id="9823522at2"/>
<dbReference type="RefSeq" id="WP_130307726.1">
    <property type="nucleotide sequence ID" value="NZ_SHKN01000002.1"/>
</dbReference>
<feature type="signal peptide" evidence="1">
    <location>
        <begin position="1"/>
        <end position="23"/>
    </location>
</feature>
<keyword evidence="3" id="KW-1185">Reference proteome</keyword>
<protein>
    <submittedName>
        <fullName evidence="2">Uncharacterized protein</fullName>
    </submittedName>
</protein>
<comment type="caution">
    <text evidence="2">The sequence shown here is derived from an EMBL/GenBank/DDBJ whole genome shotgun (WGS) entry which is preliminary data.</text>
</comment>